<dbReference type="RefSeq" id="WP_173163525.1">
    <property type="nucleotide sequence ID" value="NZ_AP022871.1"/>
</dbReference>
<proteinExistence type="predicted"/>
<evidence type="ECO:0000313" key="2">
    <source>
        <dbReference type="EMBL" id="BCB90959.1"/>
    </source>
</evidence>
<dbReference type="PROSITE" id="PS51257">
    <property type="entry name" value="PROKAR_LIPOPROTEIN"/>
    <property type="match status" value="1"/>
</dbReference>
<evidence type="ECO:0000256" key="1">
    <source>
        <dbReference type="SAM" id="SignalP"/>
    </source>
</evidence>
<accession>A0A6F8YY07</accession>
<feature type="signal peptide" evidence="1">
    <location>
        <begin position="1"/>
        <end position="28"/>
    </location>
</feature>
<keyword evidence="3" id="KW-1185">Reference proteome</keyword>
<evidence type="ECO:0008006" key="4">
    <source>
        <dbReference type="Google" id="ProtNLM"/>
    </source>
</evidence>
<sequence>MFRRLLTLAIGATLACAGALAVAAPAQAAVVDIPFGPLSIGDYCHSRYPSAWIGFYESSGLRCYTGSGGPPQYVGSGDPYLACKFLTTDVVMSAFRGTADSLVCRVVR</sequence>
<dbReference type="KEGG" id="psuu:Psuf_082720"/>
<dbReference type="AlphaFoldDB" id="A0A6F8YY07"/>
<dbReference type="EMBL" id="AP022871">
    <property type="protein sequence ID" value="BCB90959.1"/>
    <property type="molecule type" value="Genomic_DNA"/>
</dbReference>
<keyword evidence="1" id="KW-0732">Signal</keyword>
<dbReference type="Proteomes" id="UP000503011">
    <property type="component" value="Chromosome"/>
</dbReference>
<evidence type="ECO:0000313" key="3">
    <source>
        <dbReference type="Proteomes" id="UP000503011"/>
    </source>
</evidence>
<name>A0A6F8YY07_9ACTN</name>
<protein>
    <recommendedName>
        <fullName evidence="4">Secreted protein</fullName>
    </recommendedName>
</protein>
<reference evidence="2 3" key="2">
    <citation type="submission" date="2020-03" db="EMBL/GenBank/DDBJ databases">
        <authorList>
            <person name="Ichikawa N."/>
            <person name="Kimura A."/>
            <person name="Kitahashi Y."/>
            <person name="Uohara A."/>
        </authorList>
    </citation>
    <scope>NUCLEOTIDE SEQUENCE [LARGE SCALE GENOMIC DNA]</scope>
    <source>
        <strain evidence="2 3">NBRC 105367</strain>
    </source>
</reference>
<gene>
    <name evidence="2" type="ORF">Psuf_082720</name>
</gene>
<organism evidence="2 3">
    <name type="scientific">Phytohabitans suffuscus</name>
    <dbReference type="NCBI Taxonomy" id="624315"/>
    <lineage>
        <taxon>Bacteria</taxon>
        <taxon>Bacillati</taxon>
        <taxon>Actinomycetota</taxon>
        <taxon>Actinomycetes</taxon>
        <taxon>Micromonosporales</taxon>
        <taxon>Micromonosporaceae</taxon>
    </lineage>
</organism>
<reference evidence="2 3" key="1">
    <citation type="submission" date="2020-03" db="EMBL/GenBank/DDBJ databases">
        <title>Whole genome shotgun sequence of Phytohabitans suffuscus NBRC 105367.</title>
        <authorList>
            <person name="Komaki H."/>
            <person name="Tamura T."/>
        </authorList>
    </citation>
    <scope>NUCLEOTIDE SEQUENCE [LARGE SCALE GENOMIC DNA]</scope>
    <source>
        <strain evidence="2 3">NBRC 105367</strain>
    </source>
</reference>
<feature type="chain" id="PRO_5026182765" description="Secreted protein" evidence="1">
    <location>
        <begin position="29"/>
        <end position="108"/>
    </location>
</feature>